<feature type="domain" description="Cyclic nucleotide-binding" evidence="3">
    <location>
        <begin position="484"/>
        <end position="576"/>
    </location>
</feature>
<feature type="region of interest" description="Disordered" evidence="1">
    <location>
        <begin position="940"/>
        <end position="1038"/>
    </location>
</feature>
<feature type="transmembrane region" description="Helical" evidence="2">
    <location>
        <begin position="389"/>
        <end position="409"/>
    </location>
</feature>
<evidence type="ECO:0000256" key="1">
    <source>
        <dbReference type="SAM" id="MobiDB-lite"/>
    </source>
</evidence>
<feature type="transmembrane region" description="Helical" evidence="2">
    <location>
        <begin position="200"/>
        <end position="218"/>
    </location>
</feature>
<keyword evidence="5" id="KW-1185">Reference proteome</keyword>
<feature type="compositionally biased region" description="Low complexity" evidence="1">
    <location>
        <begin position="1015"/>
        <end position="1034"/>
    </location>
</feature>
<keyword evidence="2" id="KW-0472">Membrane</keyword>
<name>A0ABP4VPQ9_9ACTN</name>
<evidence type="ECO:0000256" key="2">
    <source>
        <dbReference type="SAM" id="Phobius"/>
    </source>
</evidence>
<feature type="transmembrane region" description="Helical" evidence="2">
    <location>
        <begin position="330"/>
        <end position="352"/>
    </location>
</feature>
<evidence type="ECO:0000313" key="5">
    <source>
        <dbReference type="Proteomes" id="UP001500655"/>
    </source>
</evidence>
<feature type="transmembrane region" description="Helical" evidence="2">
    <location>
        <begin position="230"/>
        <end position="247"/>
    </location>
</feature>
<organism evidence="4 5">
    <name type="scientific">Luedemannella helvata</name>
    <dbReference type="NCBI Taxonomy" id="349315"/>
    <lineage>
        <taxon>Bacteria</taxon>
        <taxon>Bacillati</taxon>
        <taxon>Actinomycetota</taxon>
        <taxon>Actinomycetes</taxon>
        <taxon>Micromonosporales</taxon>
        <taxon>Micromonosporaceae</taxon>
        <taxon>Luedemannella</taxon>
    </lineage>
</organism>
<reference evidence="5" key="1">
    <citation type="journal article" date="2019" name="Int. J. Syst. Evol. Microbiol.">
        <title>The Global Catalogue of Microorganisms (GCM) 10K type strain sequencing project: providing services to taxonomists for standard genome sequencing and annotation.</title>
        <authorList>
            <consortium name="The Broad Institute Genomics Platform"/>
            <consortium name="The Broad Institute Genome Sequencing Center for Infectious Disease"/>
            <person name="Wu L."/>
            <person name="Ma J."/>
        </authorList>
    </citation>
    <scope>NUCLEOTIDE SEQUENCE [LARGE SCALE GENOMIC DNA]</scope>
    <source>
        <strain evidence="5">JCM 13249</strain>
    </source>
</reference>
<accession>A0ABP4VPQ9</accession>
<dbReference type="InterPro" id="IPR018490">
    <property type="entry name" value="cNMP-bd_dom_sf"/>
</dbReference>
<dbReference type="InterPro" id="IPR014710">
    <property type="entry name" value="RmlC-like_jellyroll"/>
</dbReference>
<dbReference type="SUPFAM" id="SSF51206">
    <property type="entry name" value="cAMP-binding domain-like"/>
    <property type="match status" value="1"/>
</dbReference>
<dbReference type="Gene3D" id="2.60.120.10">
    <property type="entry name" value="Jelly Rolls"/>
    <property type="match status" value="1"/>
</dbReference>
<comment type="caution">
    <text evidence="4">The sequence shown here is derived from an EMBL/GenBank/DDBJ whole genome shotgun (WGS) entry which is preliminary data.</text>
</comment>
<dbReference type="PROSITE" id="PS50042">
    <property type="entry name" value="CNMP_BINDING_3"/>
    <property type="match status" value="1"/>
</dbReference>
<evidence type="ECO:0000259" key="3">
    <source>
        <dbReference type="PROSITE" id="PS50042"/>
    </source>
</evidence>
<protein>
    <recommendedName>
        <fullName evidence="3">Cyclic nucleotide-binding domain-containing protein</fullName>
    </recommendedName>
</protein>
<feature type="transmembrane region" description="Helical" evidence="2">
    <location>
        <begin position="759"/>
        <end position="782"/>
    </location>
</feature>
<feature type="transmembrane region" description="Helical" evidence="2">
    <location>
        <begin position="429"/>
        <end position="450"/>
    </location>
</feature>
<dbReference type="EMBL" id="BAAALS010000001">
    <property type="protein sequence ID" value="GAA1734199.1"/>
    <property type="molecule type" value="Genomic_DNA"/>
</dbReference>
<keyword evidence="2" id="KW-0812">Transmembrane</keyword>
<feature type="transmembrane region" description="Helical" evidence="2">
    <location>
        <begin position="267"/>
        <end position="286"/>
    </location>
</feature>
<dbReference type="InterPro" id="IPR000595">
    <property type="entry name" value="cNMP-bd_dom"/>
</dbReference>
<feature type="compositionally biased region" description="Low complexity" evidence="1">
    <location>
        <begin position="986"/>
        <end position="1005"/>
    </location>
</feature>
<dbReference type="Proteomes" id="UP001500655">
    <property type="component" value="Unassembled WGS sequence"/>
</dbReference>
<gene>
    <name evidence="4" type="ORF">GCM10009681_00400</name>
</gene>
<keyword evidence="2" id="KW-1133">Transmembrane helix</keyword>
<dbReference type="CDD" id="cd05709">
    <property type="entry name" value="S2P-M50"/>
    <property type="match status" value="1"/>
</dbReference>
<feature type="compositionally biased region" description="Low complexity" evidence="1">
    <location>
        <begin position="950"/>
        <end position="960"/>
    </location>
</feature>
<proteinExistence type="predicted"/>
<feature type="transmembrane region" description="Helical" evidence="2">
    <location>
        <begin position="298"/>
        <end position="318"/>
    </location>
</feature>
<evidence type="ECO:0000313" key="4">
    <source>
        <dbReference type="EMBL" id="GAA1734199.1"/>
    </source>
</evidence>
<sequence length="1148" mass="121897">MAVAVGRTQISVWEALAGRAPGRPTGPADPGLWAAVAERINPTKARPQLRDGIERADLVSVRGVPYVMLRSPDHGNGRRGSAPCYLRLAPEEVALAELMDGTRTLARLVADFARISGQLAPDRVRRVVADLAGNRMLEELPVDAFKPLARVRRDPWPLRLGRAMLAFAQGRRMIVANIDPVLSFAYRAGGWLLFTRPVAVLLATIAVVGLGAFGWLWWGGEHSVFLNGQSYVTGAAILLGLNVFALACHELGHGLAAKHAGRRVPVAGFLIYFGIPSVFVDTTDVWMGGRRARIRTTAAGPAAGLVLAGASALVGVTNPALAPWCFKLCFAWYVNALFNLNPFLALDGYYLVMDWLEVPNLRARGLAWVTARVRRKPPRWRALDREGRLVALYGLLSIAWLVIAANIAYRVYVDRVAGLIVGLWRTGWLAQLLVVGVIAALCAPMIYLLCTWLNRHRRRIVDRWRERRDAADVPRREHALRQSTLGELSPAALADLAARATWLHPRPGEQLISARQPVPTVYAVVDGALEGRAPGDPGGTVRERVGVGGVVGLGSALTGAPSALTWHAAGTRLLALPAVSVAAHVRPHTESLSVALAAATETEALLARAPALAGLTYEDRLGLAAAARPVTLAPGQPVMLDDAETAVLVMAGMVEVAGRRTHGPGMVIGPTGEQGVSEVGVARTPVQMLVMPAVSGLPLLLGASEHALRAEAEGREAGRAPVFGVHPPAAYPPMAVPPGPPPTTVDVDRDRWFEKRMRWLLLLILLIGLLLTGGNLIAPFAWAEMPSDRVLLSVEDGTVTARQNGRLVRLAEGDKLYLAAADEVTVDDKSTALLTYRGGAWSRACAGTHLVLGELVSTGRPLTPSADLRLDRGLLVTDTHSRGTAFTPLAPRQNSPAGVVESTGEAWFAVSASGVAVARGSVTRNGEPVERTARAVGCFGADYDSPPTPGTTEPPLLVPTDELTTDLPTQTPDASLPPSGVPSASPGTTQTTVPTTDPGPVTTPGSHITTPPVPTTTRPTTTRPTTSAPVTTRTNAPPTVRVGVSSATIYANRCRATPHETTVNVTLGDDGGLANLTVTYTWSIPDLNEPGQGGWSGRNGSFTVAPTSNPNLDSKYSLIVSVVAHDRQGRSTTVMRTLTFVTCTTVIR</sequence>